<dbReference type="EMBL" id="WNDS01000005">
    <property type="protein sequence ID" value="KAF1013404.1"/>
    <property type="molecule type" value="Genomic_DNA"/>
</dbReference>
<evidence type="ECO:0000313" key="3">
    <source>
        <dbReference type="Proteomes" id="UP000487117"/>
    </source>
</evidence>
<gene>
    <name evidence="2" type="primary">srkA_2</name>
    <name evidence="2" type="ORF">GAK31_03553</name>
</gene>
<evidence type="ECO:0000259" key="1">
    <source>
        <dbReference type="Pfam" id="PF01636"/>
    </source>
</evidence>
<sequence length="229" mass="25685">MVADWPPLRTAELDALQAHYPQLAGPCELLWHSPRPLSAAAIVSTRDGKCFIKRHLQQVRTVQTLGEEHRFIAHLAGEGLPVVQVLRDAQGQTAVALGPWTYEVHAVGAGHDVYRDAHSWTPVADVEQAREAGPMLARLHRAAAGYHAPQRGTHVLVARDNLIRSDDPLALLSAQCEQRPALARYLARQPWQAQLQRTLLPWHAAVGDRLRHEPRLWAHNDWHVSNLLW</sequence>
<dbReference type="Pfam" id="PF01636">
    <property type="entry name" value="APH"/>
    <property type="match status" value="1"/>
</dbReference>
<keyword evidence="2" id="KW-0418">Kinase</keyword>
<dbReference type="SUPFAM" id="SSF56112">
    <property type="entry name" value="Protein kinase-like (PK-like)"/>
    <property type="match status" value="1"/>
</dbReference>
<accession>A0A7V8FDU5</accession>
<keyword evidence="2" id="KW-0808">Transferase</keyword>
<protein>
    <submittedName>
        <fullName evidence="2">Stress response kinase A</fullName>
    </submittedName>
</protein>
<dbReference type="GO" id="GO:0016301">
    <property type="term" value="F:kinase activity"/>
    <property type="evidence" value="ECO:0007669"/>
    <property type="project" value="UniProtKB-KW"/>
</dbReference>
<organism evidence="2 3">
    <name type="scientific">Stenotrophomonas maltophilia</name>
    <name type="common">Pseudomonas maltophilia</name>
    <name type="synonym">Xanthomonas maltophilia</name>
    <dbReference type="NCBI Taxonomy" id="40324"/>
    <lineage>
        <taxon>Bacteria</taxon>
        <taxon>Pseudomonadati</taxon>
        <taxon>Pseudomonadota</taxon>
        <taxon>Gammaproteobacteria</taxon>
        <taxon>Lysobacterales</taxon>
        <taxon>Lysobacteraceae</taxon>
        <taxon>Stenotrophomonas</taxon>
        <taxon>Stenotrophomonas maltophilia group</taxon>
    </lineage>
</organism>
<comment type="caution">
    <text evidence="2">The sequence shown here is derived from an EMBL/GenBank/DDBJ whole genome shotgun (WGS) entry which is preliminary data.</text>
</comment>
<dbReference type="Proteomes" id="UP000487117">
    <property type="component" value="Unassembled WGS sequence"/>
</dbReference>
<dbReference type="InterPro" id="IPR002575">
    <property type="entry name" value="Aminoglycoside_PTrfase"/>
</dbReference>
<dbReference type="InterPro" id="IPR011009">
    <property type="entry name" value="Kinase-like_dom_sf"/>
</dbReference>
<name>A0A7V8FDU5_STEMA</name>
<feature type="domain" description="Aminoglycoside phosphotransferase" evidence="1">
    <location>
        <begin position="43"/>
        <end position="229"/>
    </location>
</feature>
<proteinExistence type="predicted"/>
<reference evidence="3" key="1">
    <citation type="journal article" date="2020" name="MBio">
        <title>Horizontal gene transfer to a defensive symbiont with a reduced genome amongst a multipartite beetle microbiome.</title>
        <authorList>
            <person name="Waterworth S.C."/>
            <person name="Florez L.V."/>
            <person name="Rees E.R."/>
            <person name="Hertweck C."/>
            <person name="Kaltenpoth M."/>
            <person name="Kwan J.C."/>
        </authorList>
    </citation>
    <scope>NUCLEOTIDE SEQUENCE [LARGE SCALE GENOMIC DNA]</scope>
</reference>
<dbReference type="AlphaFoldDB" id="A0A7V8FDU5"/>
<evidence type="ECO:0000313" key="2">
    <source>
        <dbReference type="EMBL" id="KAF1013404.1"/>
    </source>
</evidence>